<evidence type="ECO:0000313" key="1">
    <source>
        <dbReference type="EMBL" id="QBK92091.1"/>
    </source>
</evidence>
<reference evidence="1" key="1">
    <citation type="journal article" date="2019" name="MBio">
        <title>Virus Genomes from Deep Sea Sediments Expand the Ocean Megavirome and Support Independent Origins of Viral Gigantism.</title>
        <authorList>
            <person name="Backstrom D."/>
            <person name="Yutin N."/>
            <person name="Jorgensen S.L."/>
            <person name="Dharamshi J."/>
            <person name="Homa F."/>
            <person name="Zaremba-Niedwiedzka K."/>
            <person name="Spang A."/>
            <person name="Wolf Y.I."/>
            <person name="Koonin E.V."/>
            <person name="Ettema T.J."/>
        </authorList>
    </citation>
    <scope>NUCLEOTIDE SEQUENCE</scope>
</reference>
<dbReference type="EMBL" id="MK500567">
    <property type="protein sequence ID" value="QBK92091.1"/>
    <property type="molecule type" value="Genomic_DNA"/>
</dbReference>
<protein>
    <submittedName>
        <fullName evidence="1">Uncharacterized protein</fullName>
    </submittedName>
</protein>
<name>A0A481ZBN5_9VIRU</name>
<organism evidence="1">
    <name type="scientific">Pithovirus LCPAC304</name>
    <dbReference type="NCBI Taxonomy" id="2506594"/>
    <lineage>
        <taxon>Viruses</taxon>
        <taxon>Pithoviruses</taxon>
    </lineage>
</organism>
<sequence>MHHIIGYIHICQLQESTEYQKDGWKRSFDMIMDKVRSSGLYDQTTVIRLSVLSDTSFEDDERFHDPKMTIVYKGHSSEYERPTLYHIKQQADIDPPETFYFYLHTKGIKHFGTPSEPYVIDWINLLLYWNVERWDNAIHILSYNYWTYGCNFTGIHYSGNFWWSRPNHIKRLSSHIPDYYAAPEDWVTMLYYGQTVIPVHAEFYSVFNSGLEGMGHYSNPYPASNYRTIKD</sequence>
<gene>
    <name evidence="1" type="ORF">LCPAC304_04380</name>
</gene>
<accession>A0A481ZBN5</accession>
<proteinExistence type="predicted"/>